<reference evidence="1" key="1">
    <citation type="submission" date="2016-10" db="EMBL/GenBank/DDBJ databases">
        <title>Sequence of Gallionella enrichment culture.</title>
        <authorList>
            <person name="Poehlein A."/>
            <person name="Muehling M."/>
            <person name="Daniel R."/>
        </authorList>
    </citation>
    <scope>NUCLEOTIDE SEQUENCE</scope>
</reference>
<organism evidence="1">
    <name type="scientific">mine drainage metagenome</name>
    <dbReference type="NCBI Taxonomy" id="410659"/>
    <lineage>
        <taxon>unclassified sequences</taxon>
        <taxon>metagenomes</taxon>
        <taxon>ecological metagenomes</taxon>
    </lineage>
</organism>
<name>A0A1J5Q3H3_9ZZZZ</name>
<gene>
    <name evidence="1" type="ORF">GALL_479660</name>
</gene>
<protein>
    <submittedName>
        <fullName evidence="1">Uncharacterized protein</fullName>
    </submittedName>
</protein>
<sequence>MDSLRADPSLSPGLVRHVKKLGQRRTNLRRADLVLGAQDLLYRFTLRAGILQALLQLNRRHDPIRHQSVVFGDHAPGSFFGLLDAVANRRCQGFAKLGYAFDFQFAKSLLVLVVDHLQHAVQRLAFDNRRHHHLARAVTRALVNFLEESQGRVNFFQCLVVIDIGQVEQHAAEGGVAGNALRRDRQFQVAAAVESGLDLGDDGALVFIDHIQGEPVGVEQFANVLTGLKHDLLDVFGVMNARGDLLELLVKQGFEGHSSPI</sequence>
<comment type="caution">
    <text evidence="1">The sequence shown here is derived from an EMBL/GenBank/DDBJ whole genome shotgun (WGS) entry which is preliminary data.</text>
</comment>
<dbReference type="AlphaFoldDB" id="A0A1J5Q3H3"/>
<accession>A0A1J5Q3H3</accession>
<dbReference type="EMBL" id="MLJW01004213">
    <property type="protein sequence ID" value="OIQ70421.1"/>
    <property type="molecule type" value="Genomic_DNA"/>
</dbReference>
<evidence type="ECO:0000313" key="1">
    <source>
        <dbReference type="EMBL" id="OIQ70421.1"/>
    </source>
</evidence>
<proteinExistence type="predicted"/>